<dbReference type="PROSITE" id="PS51186">
    <property type="entry name" value="GNAT"/>
    <property type="match status" value="1"/>
</dbReference>
<dbReference type="InterPro" id="IPR016181">
    <property type="entry name" value="Acyl_CoA_acyltransferase"/>
</dbReference>
<feature type="domain" description="N-acetyltransferase" evidence="3">
    <location>
        <begin position="1"/>
        <end position="172"/>
    </location>
</feature>
<evidence type="ECO:0000256" key="1">
    <source>
        <dbReference type="ARBA" id="ARBA00022679"/>
    </source>
</evidence>
<sequence>MRIREAHPDDAPAIAGVHVRSWQAAYRGMIPDYALENLDPGRLAGVWSRRLTGDFTAPGAGVLVAEEDRAVVAFAGFVPGPDPEDENRSVVDLETFYSVPEVWGSGTNRKLARALHEAMADGTAEQAVLRVLVANARARRFYERQGWWDTGTVADETILRGTLVVPTALYRRAL</sequence>
<proteinExistence type="predicted"/>
<dbReference type="RefSeq" id="WP_191272314.1">
    <property type="nucleotide sequence ID" value="NZ_BMXJ01000005.1"/>
</dbReference>
<dbReference type="InterPro" id="IPR050832">
    <property type="entry name" value="Bact_Acetyltransf"/>
</dbReference>
<name>A0ABR9HJG1_9ACTN</name>
<gene>
    <name evidence="4" type="ORF">H4W79_003373</name>
</gene>
<dbReference type="Proteomes" id="UP000598217">
    <property type="component" value="Unassembled WGS sequence"/>
</dbReference>
<dbReference type="PANTHER" id="PTHR43877:SF2">
    <property type="entry name" value="AMINOALKYLPHOSPHONATE N-ACETYLTRANSFERASE-RELATED"/>
    <property type="match status" value="1"/>
</dbReference>
<dbReference type="SUPFAM" id="SSF55729">
    <property type="entry name" value="Acyl-CoA N-acyltransferases (Nat)"/>
    <property type="match status" value="1"/>
</dbReference>
<keyword evidence="2" id="KW-0012">Acyltransferase</keyword>
<dbReference type="Pfam" id="PF00583">
    <property type="entry name" value="Acetyltransf_1"/>
    <property type="match status" value="1"/>
</dbReference>
<dbReference type="PANTHER" id="PTHR43877">
    <property type="entry name" value="AMINOALKYLPHOSPHONATE N-ACETYLTRANSFERASE-RELATED-RELATED"/>
    <property type="match status" value="1"/>
</dbReference>
<keyword evidence="1" id="KW-0808">Transferase</keyword>
<evidence type="ECO:0000259" key="3">
    <source>
        <dbReference type="PROSITE" id="PS51186"/>
    </source>
</evidence>
<evidence type="ECO:0000256" key="2">
    <source>
        <dbReference type="ARBA" id="ARBA00023315"/>
    </source>
</evidence>
<organism evidence="4 5">
    <name type="scientific">Nocardiopsis terrae</name>
    <dbReference type="NCBI Taxonomy" id="372655"/>
    <lineage>
        <taxon>Bacteria</taxon>
        <taxon>Bacillati</taxon>
        <taxon>Actinomycetota</taxon>
        <taxon>Actinomycetes</taxon>
        <taxon>Streptosporangiales</taxon>
        <taxon>Nocardiopsidaceae</taxon>
        <taxon>Nocardiopsis</taxon>
    </lineage>
</organism>
<dbReference type="EMBL" id="JADBDY010000001">
    <property type="protein sequence ID" value="MBE1459159.1"/>
    <property type="molecule type" value="Genomic_DNA"/>
</dbReference>
<accession>A0ABR9HJG1</accession>
<evidence type="ECO:0000313" key="5">
    <source>
        <dbReference type="Proteomes" id="UP000598217"/>
    </source>
</evidence>
<keyword evidence="5" id="KW-1185">Reference proteome</keyword>
<dbReference type="InterPro" id="IPR000182">
    <property type="entry name" value="GNAT_dom"/>
</dbReference>
<comment type="caution">
    <text evidence="4">The sequence shown here is derived from an EMBL/GenBank/DDBJ whole genome shotgun (WGS) entry which is preliminary data.</text>
</comment>
<dbReference type="Gene3D" id="3.40.630.30">
    <property type="match status" value="1"/>
</dbReference>
<evidence type="ECO:0000313" key="4">
    <source>
        <dbReference type="EMBL" id="MBE1459159.1"/>
    </source>
</evidence>
<reference evidence="4 5" key="1">
    <citation type="submission" date="2020-10" db="EMBL/GenBank/DDBJ databases">
        <title>Sequencing the genomes of 1000 actinobacteria strains.</title>
        <authorList>
            <person name="Klenk H.-P."/>
        </authorList>
    </citation>
    <scope>NUCLEOTIDE SEQUENCE [LARGE SCALE GENOMIC DNA]</scope>
    <source>
        <strain evidence="4 5">DSM 45157</strain>
    </source>
</reference>
<protein>
    <submittedName>
        <fullName evidence="4">RimJ/RimL family protein N-acetyltransferase</fullName>
    </submittedName>
</protein>